<dbReference type="AlphaFoldDB" id="A0A1K2HF16"/>
<accession>A0A1K2HF16</accession>
<organism evidence="1 2">
    <name type="scientific">Chitinimonas taiwanensis DSM 18899</name>
    <dbReference type="NCBI Taxonomy" id="1121279"/>
    <lineage>
        <taxon>Bacteria</taxon>
        <taxon>Pseudomonadati</taxon>
        <taxon>Pseudomonadota</taxon>
        <taxon>Betaproteobacteria</taxon>
        <taxon>Neisseriales</taxon>
        <taxon>Chitinibacteraceae</taxon>
        <taxon>Chitinimonas</taxon>
    </lineage>
</organism>
<dbReference type="STRING" id="1121279.SAMN02745887_01521"/>
<dbReference type="OrthoDB" id="8533924at2"/>
<dbReference type="EMBL" id="FPKR01000005">
    <property type="protein sequence ID" value="SFZ75245.1"/>
    <property type="molecule type" value="Genomic_DNA"/>
</dbReference>
<dbReference type="Proteomes" id="UP000186513">
    <property type="component" value="Unassembled WGS sequence"/>
</dbReference>
<name>A0A1K2HF16_9NEIS</name>
<dbReference type="RefSeq" id="WP_072428043.1">
    <property type="nucleotide sequence ID" value="NZ_FPKR01000005.1"/>
</dbReference>
<protein>
    <submittedName>
        <fullName evidence="1">Uncharacterized protein</fullName>
    </submittedName>
</protein>
<sequence>MTLFDPHHAETAQAAYLRLLKTKGAATSILTRRKHFLRHLVSALESQTDQHITDDDAGYRHAVDHTIARFPDDQQIEIITTSREFYPFWTGDLKTIARLNAADALSLDHAPIDLQGSLVEMFARMDLDPWVNNSHAGLDDYLDLLKQQGADDAVLDIRERLLTLLLYIIRHADATPMAYRAGVDAMLTLFSREDSRRQFIEMAREFFYCWHGANEADSLARAA</sequence>
<evidence type="ECO:0000313" key="2">
    <source>
        <dbReference type="Proteomes" id="UP000186513"/>
    </source>
</evidence>
<gene>
    <name evidence="1" type="ORF">SAMN02745887_01521</name>
</gene>
<reference evidence="1 2" key="1">
    <citation type="submission" date="2016-11" db="EMBL/GenBank/DDBJ databases">
        <authorList>
            <person name="Jaros S."/>
            <person name="Januszkiewicz K."/>
            <person name="Wedrychowicz H."/>
        </authorList>
    </citation>
    <scope>NUCLEOTIDE SEQUENCE [LARGE SCALE GENOMIC DNA]</scope>
    <source>
        <strain evidence="1 2">DSM 18899</strain>
    </source>
</reference>
<evidence type="ECO:0000313" key="1">
    <source>
        <dbReference type="EMBL" id="SFZ75245.1"/>
    </source>
</evidence>
<proteinExistence type="predicted"/>
<keyword evidence="2" id="KW-1185">Reference proteome</keyword>